<dbReference type="InterPro" id="IPR036397">
    <property type="entry name" value="RNaseH_sf"/>
</dbReference>
<accession>A0A9D7LPG7</accession>
<dbReference type="EMBL" id="JADKBR010000003">
    <property type="protein sequence ID" value="MBK8889703.1"/>
    <property type="molecule type" value="Genomic_DNA"/>
</dbReference>
<comment type="caution">
    <text evidence="1">The sequence shown here is derived from an EMBL/GenBank/DDBJ whole genome shotgun (WGS) entry which is preliminary data.</text>
</comment>
<dbReference type="AlphaFoldDB" id="A0A9D7LPG7"/>
<dbReference type="InterPro" id="IPR012337">
    <property type="entry name" value="RNaseH-like_sf"/>
</dbReference>
<organism evidence="1 2">
    <name type="scientific">Candidatus Dechloromonas phosphorivorans</name>
    <dbReference type="NCBI Taxonomy" id="2899244"/>
    <lineage>
        <taxon>Bacteria</taxon>
        <taxon>Pseudomonadati</taxon>
        <taxon>Pseudomonadota</taxon>
        <taxon>Betaproteobacteria</taxon>
        <taxon>Rhodocyclales</taxon>
        <taxon>Azonexaceae</taxon>
        <taxon>Dechloromonas</taxon>
    </lineage>
</organism>
<evidence type="ECO:0000313" key="2">
    <source>
        <dbReference type="Proteomes" id="UP000808146"/>
    </source>
</evidence>
<evidence type="ECO:0000313" key="1">
    <source>
        <dbReference type="EMBL" id="MBK8889703.1"/>
    </source>
</evidence>
<dbReference type="Gene3D" id="3.30.420.10">
    <property type="entry name" value="Ribonuclease H-like superfamily/Ribonuclease H"/>
    <property type="match status" value="1"/>
</dbReference>
<protein>
    <submittedName>
        <fullName evidence="1">3'-5' exoribonuclease</fullName>
    </submittedName>
</protein>
<gene>
    <name evidence="1" type="ORF">IPN75_04565</name>
</gene>
<name>A0A9D7LPG7_9RHOO</name>
<proteinExistence type="predicted"/>
<dbReference type="GO" id="GO:0003676">
    <property type="term" value="F:nucleic acid binding"/>
    <property type="evidence" value="ECO:0007669"/>
    <property type="project" value="InterPro"/>
</dbReference>
<dbReference type="Proteomes" id="UP000808146">
    <property type="component" value="Unassembled WGS sequence"/>
</dbReference>
<sequence>MQIFIDTEFTTLTHEARLISFGAVSEDGREFYCELTPVVQEECSAFVREIVLPLLEGGVAACLRARFAERLAVWLGQFADPILLSDSDWDIYVVRHALSGERNRLPGLVTIPGPAGPLEVMLLMLAPLSAEAMAVFEREVTQHFARDNRQHHALVDARAMRAGLLAVISTPEKG</sequence>
<dbReference type="SUPFAM" id="SSF53098">
    <property type="entry name" value="Ribonuclease H-like"/>
    <property type="match status" value="1"/>
</dbReference>
<reference evidence="1" key="1">
    <citation type="submission" date="2020-10" db="EMBL/GenBank/DDBJ databases">
        <title>Connecting structure to function with the recovery of over 1000 high-quality activated sludge metagenome-assembled genomes encoding full-length rRNA genes using long-read sequencing.</title>
        <authorList>
            <person name="Singleton C.M."/>
            <person name="Petriglieri F."/>
            <person name="Kristensen J.M."/>
            <person name="Kirkegaard R.H."/>
            <person name="Michaelsen T.Y."/>
            <person name="Andersen M.H."/>
            <person name="Karst S.M."/>
            <person name="Dueholm M.S."/>
            <person name="Nielsen P.H."/>
            <person name="Albertsen M."/>
        </authorList>
    </citation>
    <scope>NUCLEOTIDE SEQUENCE</scope>
    <source>
        <strain evidence="1">OdNE_18-Q3-R46-58_BAT3C.305</strain>
    </source>
</reference>